<keyword evidence="1" id="KW-0472">Membrane</keyword>
<proteinExistence type="predicted"/>
<name>A0AAV9HLM7_9PEZI</name>
<evidence type="ECO:0000256" key="1">
    <source>
        <dbReference type="SAM" id="Phobius"/>
    </source>
</evidence>
<organism evidence="2 3">
    <name type="scientific">Cladorrhinum samala</name>
    <dbReference type="NCBI Taxonomy" id="585594"/>
    <lineage>
        <taxon>Eukaryota</taxon>
        <taxon>Fungi</taxon>
        <taxon>Dikarya</taxon>
        <taxon>Ascomycota</taxon>
        <taxon>Pezizomycotina</taxon>
        <taxon>Sordariomycetes</taxon>
        <taxon>Sordariomycetidae</taxon>
        <taxon>Sordariales</taxon>
        <taxon>Podosporaceae</taxon>
        <taxon>Cladorrhinum</taxon>
    </lineage>
</organism>
<dbReference type="EMBL" id="MU864986">
    <property type="protein sequence ID" value="KAK4461696.1"/>
    <property type="molecule type" value="Genomic_DNA"/>
</dbReference>
<gene>
    <name evidence="2" type="ORF">QBC42DRAFT_269693</name>
</gene>
<reference evidence="2" key="1">
    <citation type="journal article" date="2023" name="Mol. Phylogenet. Evol.">
        <title>Genome-scale phylogeny and comparative genomics of the fungal order Sordariales.</title>
        <authorList>
            <person name="Hensen N."/>
            <person name="Bonometti L."/>
            <person name="Westerberg I."/>
            <person name="Brannstrom I.O."/>
            <person name="Guillou S."/>
            <person name="Cros-Aarteil S."/>
            <person name="Calhoun S."/>
            <person name="Haridas S."/>
            <person name="Kuo A."/>
            <person name="Mondo S."/>
            <person name="Pangilinan J."/>
            <person name="Riley R."/>
            <person name="LaButti K."/>
            <person name="Andreopoulos B."/>
            <person name="Lipzen A."/>
            <person name="Chen C."/>
            <person name="Yan M."/>
            <person name="Daum C."/>
            <person name="Ng V."/>
            <person name="Clum A."/>
            <person name="Steindorff A."/>
            <person name="Ohm R.A."/>
            <person name="Martin F."/>
            <person name="Silar P."/>
            <person name="Natvig D.O."/>
            <person name="Lalanne C."/>
            <person name="Gautier V."/>
            <person name="Ament-Velasquez S.L."/>
            <person name="Kruys A."/>
            <person name="Hutchinson M.I."/>
            <person name="Powell A.J."/>
            <person name="Barry K."/>
            <person name="Miller A.N."/>
            <person name="Grigoriev I.V."/>
            <person name="Debuchy R."/>
            <person name="Gladieux P."/>
            <person name="Hiltunen Thoren M."/>
            <person name="Johannesson H."/>
        </authorList>
    </citation>
    <scope>NUCLEOTIDE SEQUENCE</scope>
    <source>
        <strain evidence="2">PSN324</strain>
    </source>
</reference>
<keyword evidence="3" id="KW-1185">Reference proteome</keyword>
<protein>
    <submittedName>
        <fullName evidence="2">Uncharacterized protein</fullName>
    </submittedName>
</protein>
<evidence type="ECO:0000313" key="3">
    <source>
        <dbReference type="Proteomes" id="UP001321749"/>
    </source>
</evidence>
<reference evidence="2" key="2">
    <citation type="submission" date="2023-06" db="EMBL/GenBank/DDBJ databases">
        <authorList>
            <consortium name="Lawrence Berkeley National Laboratory"/>
            <person name="Mondo S.J."/>
            <person name="Hensen N."/>
            <person name="Bonometti L."/>
            <person name="Westerberg I."/>
            <person name="Brannstrom I.O."/>
            <person name="Guillou S."/>
            <person name="Cros-Aarteil S."/>
            <person name="Calhoun S."/>
            <person name="Haridas S."/>
            <person name="Kuo A."/>
            <person name="Pangilinan J."/>
            <person name="Riley R."/>
            <person name="Labutti K."/>
            <person name="Andreopoulos B."/>
            <person name="Lipzen A."/>
            <person name="Chen C."/>
            <person name="Yanf M."/>
            <person name="Daum C."/>
            <person name="Ng V."/>
            <person name="Clum A."/>
            <person name="Steindorff A."/>
            <person name="Ohm R."/>
            <person name="Martin F."/>
            <person name="Silar P."/>
            <person name="Natvig D."/>
            <person name="Lalanne C."/>
            <person name="Gautier V."/>
            <person name="Ament-Velasquez S.L."/>
            <person name="Kruys A."/>
            <person name="Hutchinson M.I."/>
            <person name="Powell A.J."/>
            <person name="Barry K."/>
            <person name="Miller A.N."/>
            <person name="Grigoriev I.V."/>
            <person name="Debuchy R."/>
            <person name="Gladieux P."/>
            <person name="Thoren M.H."/>
            <person name="Johannesson H."/>
        </authorList>
    </citation>
    <scope>NUCLEOTIDE SEQUENCE</scope>
    <source>
        <strain evidence="2">PSN324</strain>
    </source>
</reference>
<feature type="transmembrane region" description="Helical" evidence="1">
    <location>
        <begin position="112"/>
        <end position="134"/>
    </location>
</feature>
<evidence type="ECO:0000313" key="2">
    <source>
        <dbReference type="EMBL" id="KAK4461696.1"/>
    </source>
</evidence>
<accession>A0AAV9HLM7</accession>
<comment type="caution">
    <text evidence="2">The sequence shown here is derived from an EMBL/GenBank/DDBJ whole genome shotgun (WGS) entry which is preliminary data.</text>
</comment>
<dbReference type="AlphaFoldDB" id="A0AAV9HLM7"/>
<keyword evidence="1" id="KW-1133">Transmembrane helix</keyword>
<keyword evidence="1" id="KW-0812">Transmembrane</keyword>
<dbReference type="Proteomes" id="UP001321749">
    <property type="component" value="Unassembled WGS sequence"/>
</dbReference>
<sequence>MASFSRCFGPKFMLLARQIQAVPAATPCRCAVAPQARLLLRVHFSSASRNLAKPAARSVKQAPKPPVVPAKPAPKAAISPALAAVRNARPSSYAEQIALKGRTILYEAPSHFWFRASCFSAGLFCVSYSVYQYWSVYLHPPPDLYWWVPGAYFAICVGMTAMGAYFILGTSKIVRSIEVFPSTSEKIAKQLAKTKPSSQAPLYIEIKSQRPVPFFPSKKMVHPLEEVQLPFRMQTMFDPKLANKPLSLAEMVRKERAEIERKKAEREHTMNNLLTAPFRDMGKAISYAFGGIKRAFSREGFANMKVGNKTYKLDVTGGWALDNGRAMDRLLPIRPNSVDK</sequence>
<feature type="transmembrane region" description="Helical" evidence="1">
    <location>
        <begin position="146"/>
        <end position="168"/>
    </location>
</feature>